<dbReference type="OrthoDB" id="9759736at2"/>
<evidence type="ECO:0000256" key="4">
    <source>
        <dbReference type="ARBA" id="ARBA00022723"/>
    </source>
</evidence>
<proteinExistence type="inferred from homology"/>
<keyword evidence="8 12" id="KW-0520">NAD</keyword>
<dbReference type="EMBL" id="CP024969">
    <property type="protein sequence ID" value="ATZ21370.1"/>
    <property type="molecule type" value="Genomic_DNA"/>
</dbReference>
<feature type="binding site" evidence="12">
    <location>
        <position position="114"/>
    </location>
    <ligand>
        <name>NAD(+)</name>
        <dbReference type="ChEBI" id="CHEBI:57540"/>
    </ligand>
</feature>
<feature type="binding site" evidence="12">
    <location>
        <position position="404"/>
    </location>
    <ligand>
        <name>Zn(2+)</name>
        <dbReference type="ChEBI" id="CHEBI:29105"/>
    </ligand>
</feature>
<keyword evidence="3 12" id="KW-0235">DNA replication</keyword>
<dbReference type="SUPFAM" id="SSF52113">
    <property type="entry name" value="BRCT domain"/>
    <property type="match status" value="1"/>
</dbReference>
<dbReference type="PROSITE" id="PS01055">
    <property type="entry name" value="DNA_LIGASE_N1"/>
    <property type="match status" value="1"/>
</dbReference>
<dbReference type="SMART" id="SM00532">
    <property type="entry name" value="LIGANc"/>
    <property type="match status" value="1"/>
</dbReference>
<dbReference type="CDD" id="cd17748">
    <property type="entry name" value="BRCT_DNA_ligase_like"/>
    <property type="match status" value="1"/>
</dbReference>
<evidence type="ECO:0000313" key="15">
    <source>
        <dbReference type="Proteomes" id="UP000232223"/>
    </source>
</evidence>
<dbReference type="InterPro" id="IPR018239">
    <property type="entry name" value="DNA_ligase_AS"/>
</dbReference>
<dbReference type="Pfam" id="PF12826">
    <property type="entry name" value="HHH_2"/>
    <property type="match status" value="1"/>
</dbReference>
<evidence type="ECO:0000256" key="5">
    <source>
        <dbReference type="ARBA" id="ARBA00022763"/>
    </source>
</evidence>
<dbReference type="InterPro" id="IPR010994">
    <property type="entry name" value="RuvA_2-like"/>
</dbReference>
<evidence type="ECO:0000256" key="3">
    <source>
        <dbReference type="ARBA" id="ARBA00022705"/>
    </source>
</evidence>
<dbReference type="InterPro" id="IPR013840">
    <property type="entry name" value="DNAligase_N"/>
</dbReference>
<dbReference type="PROSITE" id="PS50172">
    <property type="entry name" value="BRCT"/>
    <property type="match status" value="1"/>
</dbReference>
<organism evidence="14 15">
    <name type="scientific">Mesoplasma tabanidae</name>
    <dbReference type="NCBI Taxonomy" id="219745"/>
    <lineage>
        <taxon>Bacteria</taxon>
        <taxon>Bacillati</taxon>
        <taxon>Mycoplasmatota</taxon>
        <taxon>Mollicutes</taxon>
        <taxon>Entomoplasmatales</taxon>
        <taxon>Entomoplasmataceae</taxon>
        <taxon>Mesoplasma</taxon>
    </lineage>
</organism>
<dbReference type="GO" id="GO:0046872">
    <property type="term" value="F:metal ion binding"/>
    <property type="evidence" value="ECO:0007669"/>
    <property type="project" value="UniProtKB-KW"/>
</dbReference>
<comment type="similarity">
    <text evidence="12">Belongs to the NAD-dependent DNA ligase family. LigA subfamily.</text>
</comment>
<accession>A0A2K8P5E7</accession>
<dbReference type="SMART" id="SM00292">
    <property type="entry name" value="BRCT"/>
    <property type="match status" value="1"/>
</dbReference>
<comment type="cofactor">
    <cofactor evidence="12">
        <name>Mg(2+)</name>
        <dbReference type="ChEBI" id="CHEBI:18420"/>
    </cofactor>
    <cofactor evidence="12">
        <name>Mn(2+)</name>
        <dbReference type="ChEBI" id="CHEBI:29035"/>
    </cofactor>
</comment>
<feature type="binding site" evidence="12">
    <location>
        <begin position="83"/>
        <end position="84"/>
    </location>
    <ligand>
        <name>NAD(+)</name>
        <dbReference type="ChEBI" id="CHEBI:57540"/>
    </ligand>
</feature>
<dbReference type="FunFam" id="1.10.150.20:FF:000007">
    <property type="entry name" value="DNA ligase"/>
    <property type="match status" value="1"/>
</dbReference>
<dbReference type="PIRSF" id="PIRSF001604">
    <property type="entry name" value="LigA"/>
    <property type="match status" value="1"/>
</dbReference>
<keyword evidence="9 12" id="KW-0234">DNA repair</keyword>
<dbReference type="InterPro" id="IPR041663">
    <property type="entry name" value="DisA/LigA_HHH"/>
</dbReference>
<dbReference type="SUPFAM" id="SSF50249">
    <property type="entry name" value="Nucleic acid-binding proteins"/>
    <property type="match status" value="1"/>
</dbReference>
<dbReference type="InterPro" id="IPR012340">
    <property type="entry name" value="NA-bd_OB-fold"/>
</dbReference>
<comment type="catalytic activity">
    <reaction evidence="11 12">
        <text>NAD(+) + (deoxyribonucleotide)n-3'-hydroxyl + 5'-phospho-(deoxyribonucleotide)m = (deoxyribonucleotide)n+m + AMP + beta-nicotinamide D-nucleotide.</text>
        <dbReference type="EC" id="6.5.1.2"/>
    </reaction>
</comment>
<dbReference type="InterPro" id="IPR001679">
    <property type="entry name" value="DNA_ligase"/>
</dbReference>
<dbReference type="Pfam" id="PF03120">
    <property type="entry name" value="OB_DNA_ligase"/>
    <property type="match status" value="1"/>
</dbReference>
<comment type="function">
    <text evidence="1 12">DNA ligase that catalyzes the formation of phosphodiester linkages between 5'-phosphoryl and 3'-hydroxyl groups in double-stranded DNA using NAD as a coenzyme and as the energy source for the reaction. It is essential for DNA replication and repair of damaged DNA.</text>
</comment>
<dbReference type="PANTHER" id="PTHR23389">
    <property type="entry name" value="CHROMOSOME TRANSMISSION FIDELITY FACTOR 18"/>
    <property type="match status" value="1"/>
</dbReference>
<feature type="binding site" evidence="12">
    <location>
        <begin position="34"/>
        <end position="38"/>
    </location>
    <ligand>
        <name>NAD(+)</name>
        <dbReference type="ChEBI" id="CHEBI:57540"/>
    </ligand>
</feature>
<dbReference type="InterPro" id="IPR004150">
    <property type="entry name" value="NAD_DNA_ligase_OB"/>
</dbReference>
<evidence type="ECO:0000313" key="14">
    <source>
        <dbReference type="EMBL" id="ATZ21370.1"/>
    </source>
</evidence>
<dbReference type="SUPFAM" id="SSF47781">
    <property type="entry name" value="RuvA domain 2-like"/>
    <property type="match status" value="1"/>
</dbReference>
<dbReference type="Gene3D" id="3.40.50.10190">
    <property type="entry name" value="BRCT domain"/>
    <property type="match status" value="1"/>
</dbReference>
<evidence type="ECO:0000256" key="1">
    <source>
        <dbReference type="ARBA" id="ARBA00004067"/>
    </source>
</evidence>
<dbReference type="InterPro" id="IPR013839">
    <property type="entry name" value="DNAligase_adenylation"/>
</dbReference>
<dbReference type="InterPro" id="IPR001357">
    <property type="entry name" value="BRCT_dom"/>
</dbReference>
<feature type="active site" description="N6-AMP-lysine intermediate" evidence="12">
    <location>
        <position position="116"/>
    </location>
</feature>
<feature type="binding site" evidence="12">
    <location>
        <position position="171"/>
    </location>
    <ligand>
        <name>NAD(+)</name>
        <dbReference type="ChEBI" id="CHEBI:57540"/>
    </ligand>
</feature>
<dbReference type="HAMAP" id="MF_01588">
    <property type="entry name" value="DNA_ligase_A"/>
    <property type="match status" value="1"/>
</dbReference>
<dbReference type="SUPFAM" id="SSF56091">
    <property type="entry name" value="DNA ligase/mRNA capping enzyme, catalytic domain"/>
    <property type="match status" value="1"/>
</dbReference>
<dbReference type="GO" id="GO:0005829">
    <property type="term" value="C:cytosol"/>
    <property type="evidence" value="ECO:0007669"/>
    <property type="project" value="TreeGrafter"/>
</dbReference>
<keyword evidence="2 12" id="KW-0436">Ligase</keyword>
<dbReference type="NCBIfam" id="TIGR00575">
    <property type="entry name" value="dnlj"/>
    <property type="match status" value="1"/>
</dbReference>
<dbReference type="Gene3D" id="3.30.470.30">
    <property type="entry name" value="DNA ligase/mRNA capping enzyme"/>
    <property type="match status" value="1"/>
</dbReference>
<evidence type="ECO:0000259" key="13">
    <source>
        <dbReference type="PROSITE" id="PS50172"/>
    </source>
</evidence>
<dbReference type="Pfam" id="PF01653">
    <property type="entry name" value="DNA_ligase_aden"/>
    <property type="match status" value="1"/>
</dbReference>
<feature type="binding site" evidence="12">
    <location>
        <position position="286"/>
    </location>
    <ligand>
        <name>NAD(+)</name>
        <dbReference type="ChEBI" id="CHEBI:57540"/>
    </ligand>
</feature>
<dbReference type="Gene3D" id="1.10.287.610">
    <property type="entry name" value="Helix hairpin bin"/>
    <property type="match status" value="1"/>
</dbReference>
<evidence type="ECO:0000256" key="9">
    <source>
        <dbReference type="ARBA" id="ARBA00023204"/>
    </source>
</evidence>
<evidence type="ECO:0000256" key="12">
    <source>
        <dbReference type="HAMAP-Rule" id="MF_01588"/>
    </source>
</evidence>
<dbReference type="Proteomes" id="UP000232223">
    <property type="component" value="Chromosome"/>
</dbReference>
<feature type="binding site" evidence="12">
    <location>
        <position position="422"/>
    </location>
    <ligand>
        <name>Zn(2+)</name>
        <dbReference type="ChEBI" id="CHEBI:29105"/>
    </ligand>
</feature>
<keyword evidence="10 12" id="KW-0464">Manganese</keyword>
<dbReference type="AlphaFoldDB" id="A0A2K8P5E7"/>
<evidence type="ECO:0000256" key="8">
    <source>
        <dbReference type="ARBA" id="ARBA00023027"/>
    </source>
</evidence>
<feature type="binding site" evidence="12">
    <location>
        <position position="427"/>
    </location>
    <ligand>
        <name>Zn(2+)</name>
        <dbReference type="ChEBI" id="CHEBI:29105"/>
    </ligand>
</feature>
<feature type="binding site" evidence="12">
    <location>
        <position position="137"/>
    </location>
    <ligand>
        <name>NAD(+)</name>
        <dbReference type="ChEBI" id="CHEBI:57540"/>
    </ligand>
</feature>
<dbReference type="Pfam" id="PF00533">
    <property type="entry name" value="BRCT"/>
    <property type="match status" value="1"/>
</dbReference>
<dbReference type="GO" id="GO:0006260">
    <property type="term" value="P:DNA replication"/>
    <property type="evidence" value="ECO:0007669"/>
    <property type="project" value="UniProtKB-KW"/>
</dbReference>
<keyword evidence="15" id="KW-1185">Reference proteome</keyword>
<keyword evidence="7 12" id="KW-0460">Magnesium</keyword>
<sequence>MNKEKAQKLIYDLRNKLNEWAKEYYVLDNPSVDDAEYDKAIHELIDLENQFPELITPDSITQKVGGIISDKFEKHAHKYPMLSLGDIFSWEEFLNFNKQVAKITDTEDNEYTAELKIDGLSISLIYKDGLLQKGVTRGDGKVGENVTTNVKTIKSIPLSIPSKDEIEIRGEVFLSKKEFAKINDERLLNGEQLFANPRNAAAGTLRQLDSKIVADRNLDAYLYYYFNETNPIDTQIGSINQIKKLGLKTNFETKICKTLNEVKTYIEHYTEKRNELDYEIDGIVFKLNDKKLQEEVGYTAKTPKWAIAYKFPAEVKETKLLDIFPTVGRTGKITYNAKLQPVQIAGTIVSAASLNNAEYIIAKDLRINSIVKVKKAGDIIPEVINSIKDDKFELLSIWQKADKCPACNEQLEKTLSEVDQFCVNFNCPAQILRSLEHFASRGAANIVGLGGQTIKKLFEEKLITNIADIFKIEEHKESIINFEKFGQKSFDNLIASIQDAKNNSFEKTLFGLGIRHVGSKTALTLAQIYKNIDNLQTASYDELSSIDSVGEVLAMSIVDWFKIESNLQLINELKTFNVNFEYLGQTKNIESTISDKSFVITGTLSKSREYYKDIIEINNGKVIGSVSKKTDYVLAGENAGSKLIKAEELNIKIINEKDFFKILKGEQDER</sequence>
<evidence type="ECO:0000256" key="7">
    <source>
        <dbReference type="ARBA" id="ARBA00022842"/>
    </source>
</evidence>
<feature type="domain" description="BRCT" evidence="13">
    <location>
        <begin position="588"/>
        <end position="657"/>
    </location>
</feature>
<dbReference type="NCBIfam" id="NF005932">
    <property type="entry name" value="PRK07956.1"/>
    <property type="match status" value="1"/>
</dbReference>
<dbReference type="PANTHER" id="PTHR23389:SF9">
    <property type="entry name" value="DNA LIGASE"/>
    <property type="match status" value="1"/>
</dbReference>
<protein>
    <recommendedName>
        <fullName evidence="12">DNA ligase</fullName>
        <ecNumber evidence="12">6.5.1.2</ecNumber>
    </recommendedName>
    <alternativeName>
        <fullName evidence="12">Polydeoxyribonucleotide synthase [NAD(+)]</fullName>
    </alternativeName>
</protein>
<dbReference type="InterPro" id="IPR004149">
    <property type="entry name" value="Znf_DNAligase_C4"/>
</dbReference>
<dbReference type="FunFam" id="3.30.470.30:FF:000001">
    <property type="entry name" value="DNA ligase"/>
    <property type="match status" value="1"/>
</dbReference>
<evidence type="ECO:0000256" key="6">
    <source>
        <dbReference type="ARBA" id="ARBA00022833"/>
    </source>
</evidence>
<name>A0A2K8P5E7_9MOLU</name>
<dbReference type="GO" id="GO:0006281">
    <property type="term" value="P:DNA repair"/>
    <property type="evidence" value="ECO:0007669"/>
    <property type="project" value="UniProtKB-KW"/>
</dbReference>
<reference evidence="14 15" key="1">
    <citation type="submission" date="2017-11" db="EMBL/GenBank/DDBJ databases">
        <title>Genome sequence of Mesoplasma tabanidae BARC 857 (ATCC 49584).</title>
        <authorList>
            <person name="Lo W.-S."/>
            <person name="Kuo C.-H."/>
        </authorList>
    </citation>
    <scope>NUCLEOTIDE SEQUENCE [LARGE SCALE GENOMIC DNA]</scope>
    <source>
        <strain evidence="14 15">BARC 857</strain>
    </source>
</reference>
<feature type="binding site" evidence="12">
    <location>
        <position position="310"/>
    </location>
    <ligand>
        <name>NAD(+)</name>
        <dbReference type="ChEBI" id="CHEBI:57540"/>
    </ligand>
</feature>
<feature type="binding site" evidence="12">
    <location>
        <position position="407"/>
    </location>
    <ligand>
        <name>Zn(2+)</name>
        <dbReference type="ChEBI" id="CHEBI:29105"/>
    </ligand>
</feature>
<evidence type="ECO:0000256" key="11">
    <source>
        <dbReference type="ARBA" id="ARBA00034005"/>
    </source>
</evidence>
<dbReference type="EC" id="6.5.1.2" evidence="12"/>
<dbReference type="CDD" id="cd00114">
    <property type="entry name" value="LIGANc"/>
    <property type="match status" value="1"/>
</dbReference>
<evidence type="ECO:0000256" key="10">
    <source>
        <dbReference type="ARBA" id="ARBA00023211"/>
    </source>
</evidence>
<dbReference type="KEGG" id="mtab:MTABA_v1c01660"/>
<dbReference type="InterPro" id="IPR036420">
    <property type="entry name" value="BRCT_dom_sf"/>
</dbReference>
<keyword evidence="6 12" id="KW-0862">Zinc</keyword>
<dbReference type="GO" id="GO:0003911">
    <property type="term" value="F:DNA ligase (NAD+) activity"/>
    <property type="evidence" value="ECO:0007669"/>
    <property type="project" value="UniProtKB-UniRule"/>
</dbReference>
<dbReference type="Gene3D" id="1.10.150.20">
    <property type="entry name" value="5' to 3' exonuclease, C-terminal subdomain"/>
    <property type="match status" value="2"/>
</dbReference>
<dbReference type="Gene3D" id="2.40.50.140">
    <property type="entry name" value="Nucleic acid-binding proteins"/>
    <property type="match status" value="1"/>
</dbReference>
<dbReference type="RefSeq" id="WP_100679320.1">
    <property type="nucleotide sequence ID" value="NZ_CP024969.1"/>
</dbReference>
<keyword evidence="4 12" id="KW-0479">Metal-binding</keyword>
<gene>
    <name evidence="12 14" type="primary">ligA</name>
    <name evidence="14" type="ORF">MTABA_v1c01660</name>
</gene>
<evidence type="ECO:0000256" key="2">
    <source>
        <dbReference type="ARBA" id="ARBA00022598"/>
    </source>
</evidence>
<dbReference type="Pfam" id="PF03119">
    <property type="entry name" value="DNA_ligase_ZBD"/>
    <property type="match status" value="1"/>
</dbReference>
<keyword evidence="5 12" id="KW-0227">DNA damage</keyword>
<dbReference type="FunFam" id="1.10.150.20:FF:000006">
    <property type="entry name" value="DNA ligase"/>
    <property type="match status" value="1"/>
</dbReference>